<dbReference type="Gene3D" id="3.40.33.10">
    <property type="entry name" value="CAP"/>
    <property type="match status" value="1"/>
</dbReference>
<evidence type="ECO:0000313" key="4">
    <source>
        <dbReference type="EMBL" id="KRZ08483.1"/>
    </source>
</evidence>
<dbReference type="OrthoDB" id="5874910at2759"/>
<comment type="caution">
    <text evidence="4">The sequence shown here is derived from an EMBL/GenBank/DDBJ whole genome shotgun (WGS) entry which is preliminary data.</text>
</comment>
<dbReference type="Proteomes" id="UP000055024">
    <property type="component" value="Unassembled WGS sequence"/>
</dbReference>
<proteinExistence type="predicted"/>
<feature type="domain" description="ShKT" evidence="3">
    <location>
        <begin position="233"/>
        <end position="276"/>
    </location>
</feature>
<evidence type="ECO:0000256" key="1">
    <source>
        <dbReference type="PROSITE-ProRule" id="PRU01005"/>
    </source>
</evidence>
<keyword evidence="5" id="KW-1185">Reference proteome</keyword>
<dbReference type="Gene3D" id="1.10.10.1940">
    <property type="match status" value="1"/>
</dbReference>
<dbReference type="PROSITE" id="PS51670">
    <property type="entry name" value="SHKT"/>
    <property type="match status" value="1"/>
</dbReference>
<dbReference type="SMART" id="SM00198">
    <property type="entry name" value="SCP"/>
    <property type="match status" value="1"/>
</dbReference>
<dbReference type="Pfam" id="PF00188">
    <property type="entry name" value="CAP"/>
    <property type="match status" value="1"/>
</dbReference>
<dbReference type="AlphaFoldDB" id="A0A0V1HCL6"/>
<feature type="chain" id="PRO_5006879047" evidence="2">
    <location>
        <begin position="20"/>
        <end position="283"/>
    </location>
</feature>
<evidence type="ECO:0000256" key="2">
    <source>
        <dbReference type="SAM" id="SignalP"/>
    </source>
</evidence>
<sequence>MRLLIFSLLCTLIFIHAKGGKLLIGRPLSMNAREAILNYHNKLRQDLANKKVHGQPKAVNMQKLKWSKSLAAKAFAWASKCHYDHSDLKSYCGTAGFYNVGENIAYASLSNENMEDESEVIRLMRETAQDWWNEYTDFHYESRRCRGIACSHYTQMASATVDKVGCAFTVCQPLSGVNWSGRAYFMVCNYGNGDNWSDRPPYITGSKINCPPTHPIVENGLCSGKRKLPKHLCKDRESQKDCQRWKRIGNCRKCGNNLYRFMRENCPATCGNDSLLKNKPVYI</sequence>
<comment type="caution">
    <text evidence="1">Lacks conserved residue(s) required for the propagation of feature annotation.</text>
</comment>
<dbReference type="EMBL" id="JYDP01000086">
    <property type="protein sequence ID" value="KRZ08483.1"/>
    <property type="molecule type" value="Genomic_DNA"/>
</dbReference>
<dbReference type="InterPro" id="IPR035940">
    <property type="entry name" value="CAP_sf"/>
</dbReference>
<feature type="signal peptide" evidence="2">
    <location>
        <begin position="1"/>
        <end position="19"/>
    </location>
</feature>
<dbReference type="CDD" id="cd05380">
    <property type="entry name" value="CAP_euk"/>
    <property type="match status" value="1"/>
</dbReference>
<dbReference type="InterPro" id="IPR003582">
    <property type="entry name" value="ShKT_dom"/>
</dbReference>
<evidence type="ECO:0000313" key="5">
    <source>
        <dbReference type="Proteomes" id="UP000055024"/>
    </source>
</evidence>
<dbReference type="Pfam" id="PF01549">
    <property type="entry name" value="ShK"/>
    <property type="match status" value="1"/>
</dbReference>
<protein>
    <submittedName>
        <fullName evidence="4">Peptidase inhibitor 15</fullName>
    </submittedName>
</protein>
<organism evidence="4 5">
    <name type="scientific">Trichinella zimbabwensis</name>
    <dbReference type="NCBI Taxonomy" id="268475"/>
    <lineage>
        <taxon>Eukaryota</taxon>
        <taxon>Metazoa</taxon>
        <taxon>Ecdysozoa</taxon>
        <taxon>Nematoda</taxon>
        <taxon>Enoplea</taxon>
        <taxon>Dorylaimia</taxon>
        <taxon>Trichinellida</taxon>
        <taxon>Trichinellidae</taxon>
        <taxon>Trichinella</taxon>
    </lineage>
</organism>
<gene>
    <name evidence="4" type="primary">PI15</name>
    <name evidence="4" type="ORF">T11_6426</name>
</gene>
<dbReference type="SUPFAM" id="SSF55797">
    <property type="entry name" value="PR-1-like"/>
    <property type="match status" value="1"/>
</dbReference>
<dbReference type="PANTHER" id="PTHR10334">
    <property type="entry name" value="CYSTEINE-RICH SECRETORY PROTEIN-RELATED"/>
    <property type="match status" value="1"/>
</dbReference>
<dbReference type="InterPro" id="IPR014044">
    <property type="entry name" value="CAP_dom"/>
</dbReference>
<reference evidence="4 5" key="1">
    <citation type="submission" date="2015-01" db="EMBL/GenBank/DDBJ databases">
        <title>Evolution of Trichinella species and genotypes.</title>
        <authorList>
            <person name="Korhonen P.K."/>
            <person name="Edoardo P."/>
            <person name="Giuseppe L.R."/>
            <person name="Gasser R.B."/>
        </authorList>
    </citation>
    <scope>NUCLEOTIDE SEQUENCE [LARGE SCALE GENOMIC DNA]</scope>
    <source>
        <strain evidence="4">ISS1029</strain>
    </source>
</reference>
<keyword evidence="2" id="KW-0732">Signal</keyword>
<dbReference type="PRINTS" id="PR00837">
    <property type="entry name" value="V5TPXLIKE"/>
</dbReference>
<evidence type="ECO:0000259" key="3">
    <source>
        <dbReference type="PROSITE" id="PS51670"/>
    </source>
</evidence>
<dbReference type="InterPro" id="IPR001283">
    <property type="entry name" value="CRISP-related"/>
</dbReference>
<name>A0A0V1HCL6_9BILA</name>
<accession>A0A0V1HCL6</accession>